<dbReference type="InterPro" id="IPR038733">
    <property type="entry name" value="Predicted_DNA_bind_prot_RHH"/>
</dbReference>
<evidence type="ECO:0000259" key="5">
    <source>
        <dbReference type="Pfam" id="PF12651"/>
    </source>
</evidence>
<reference evidence="6 7" key="1">
    <citation type="submission" date="2015-11" db="EMBL/GenBank/DDBJ databases">
        <title>Genome sequence of Pyrodictium occultum PL-19, a marine hyperthermophilic archaeon isolated from Volcano, Italy.</title>
        <authorList>
            <person name="Utturkar S."/>
            <person name="Huber H."/>
            <person name="Leptihn S."/>
            <person name="Brown S."/>
            <person name="Stetter K.O."/>
            <person name="Podar M."/>
        </authorList>
    </citation>
    <scope>NUCLEOTIDE SEQUENCE [LARGE SCALE GENOMIC DNA]</scope>
    <source>
        <strain evidence="6 7">PL-19</strain>
    </source>
</reference>
<feature type="domain" description="Transcription factor NikR nickel binding C-terminal" evidence="4">
    <location>
        <begin position="71"/>
        <end position="117"/>
    </location>
</feature>
<keyword evidence="3" id="KW-0804">Transcription</keyword>
<dbReference type="PANTHER" id="PTHR34719">
    <property type="entry name" value="NICKEL-RESPONSIVE REGULATOR"/>
    <property type="match status" value="1"/>
</dbReference>
<keyword evidence="1" id="KW-0805">Transcription regulation</keyword>
<dbReference type="Pfam" id="PF12651">
    <property type="entry name" value="RHH_3"/>
    <property type="match status" value="1"/>
</dbReference>
<dbReference type="InterPro" id="IPR027271">
    <property type="entry name" value="Acetolactate_synth/TF_NikR_C"/>
</dbReference>
<dbReference type="InterPro" id="IPR045865">
    <property type="entry name" value="ACT-like_dom_sf"/>
</dbReference>
<keyword evidence="7" id="KW-1185">Reference proteome</keyword>
<sequence length="134" mass="14950">MSGRRRFGVSLPRAVADELDSLAMKMRVDRSKLVEKALISFLNEYRHYLNDHVCSGVMIIVSSFDAGMVASLLDKYKDIVMTTTHIHLNSHCIEIVVVKGPSERIAEMHSELSSLKGCSVRYIPFATVHGGLED</sequence>
<dbReference type="RefSeq" id="WP_058370063.1">
    <property type="nucleotide sequence ID" value="NZ_LNTB01000001.1"/>
</dbReference>
<dbReference type="Pfam" id="PF08753">
    <property type="entry name" value="NikR_C"/>
    <property type="match status" value="1"/>
</dbReference>
<accession>A0A0V8RTJ1</accession>
<dbReference type="GO" id="GO:0003677">
    <property type="term" value="F:DNA binding"/>
    <property type="evidence" value="ECO:0007669"/>
    <property type="project" value="TreeGrafter"/>
</dbReference>
<dbReference type="GO" id="GO:0006355">
    <property type="term" value="P:regulation of DNA-templated transcription"/>
    <property type="evidence" value="ECO:0007669"/>
    <property type="project" value="InterPro"/>
</dbReference>
<dbReference type="STRING" id="2309.CF15_00555"/>
<proteinExistence type="predicted"/>
<dbReference type="Gene3D" id="3.30.70.1150">
    <property type="entry name" value="ACT-like. Chain A, domain 2"/>
    <property type="match status" value="1"/>
</dbReference>
<protein>
    <recommendedName>
        <fullName evidence="8">CopG family transcriptional regulator</fullName>
    </recommendedName>
</protein>
<dbReference type="CDD" id="cd22231">
    <property type="entry name" value="RHH_NikR_HicB-like"/>
    <property type="match status" value="1"/>
</dbReference>
<comment type="caution">
    <text evidence="6">The sequence shown here is derived from an EMBL/GenBank/DDBJ whole genome shotgun (WGS) entry which is preliminary data.</text>
</comment>
<keyword evidence="2" id="KW-0238">DNA-binding</keyword>
<dbReference type="SUPFAM" id="SSF55021">
    <property type="entry name" value="ACT-like"/>
    <property type="match status" value="1"/>
</dbReference>
<dbReference type="PANTHER" id="PTHR34719:SF2">
    <property type="entry name" value="NICKEL-RESPONSIVE REGULATOR"/>
    <property type="match status" value="1"/>
</dbReference>
<dbReference type="Gene3D" id="1.10.1220.10">
    <property type="entry name" value="Met repressor-like"/>
    <property type="match status" value="1"/>
</dbReference>
<dbReference type="InterPro" id="IPR010985">
    <property type="entry name" value="Ribbon_hlx_hlx"/>
</dbReference>
<dbReference type="InterPro" id="IPR050192">
    <property type="entry name" value="CopG/NikR_regulator"/>
</dbReference>
<dbReference type="Proteomes" id="UP000053352">
    <property type="component" value="Unassembled WGS sequence"/>
</dbReference>
<dbReference type="OrthoDB" id="25654at2157"/>
<name>A0A0V8RTJ1_PYROC</name>
<evidence type="ECO:0000259" key="4">
    <source>
        <dbReference type="Pfam" id="PF08753"/>
    </source>
</evidence>
<gene>
    <name evidence="6" type="ORF">CF15_00555</name>
</gene>
<evidence type="ECO:0000256" key="3">
    <source>
        <dbReference type="ARBA" id="ARBA00023163"/>
    </source>
</evidence>
<evidence type="ECO:0000256" key="2">
    <source>
        <dbReference type="ARBA" id="ARBA00023125"/>
    </source>
</evidence>
<dbReference type="SUPFAM" id="SSF47598">
    <property type="entry name" value="Ribbon-helix-helix"/>
    <property type="match status" value="1"/>
</dbReference>
<feature type="domain" description="Predicted DNA-binding protein ribbon-helix-helix" evidence="5">
    <location>
        <begin position="4"/>
        <end position="46"/>
    </location>
</feature>
<organism evidence="6 7">
    <name type="scientific">Pyrodictium occultum</name>
    <dbReference type="NCBI Taxonomy" id="2309"/>
    <lineage>
        <taxon>Archaea</taxon>
        <taxon>Thermoproteota</taxon>
        <taxon>Thermoprotei</taxon>
        <taxon>Desulfurococcales</taxon>
        <taxon>Pyrodictiaceae</taxon>
        <taxon>Pyrodictium</taxon>
    </lineage>
</organism>
<evidence type="ECO:0000313" key="7">
    <source>
        <dbReference type="Proteomes" id="UP000053352"/>
    </source>
</evidence>
<dbReference type="InterPro" id="IPR014864">
    <property type="entry name" value="TF_NikR_Ni-bd_C"/>
</dbReference>
<dbReference type="AlphaFoldDB" id="A0A0V8RTJ1"/>
<evidence type="ECO:0000313" key="6">
    <source>
        <dbReference type="EMBL" id="KSW11391.1"/>
    </source>
</evidence>
<evidence type="ECO:0008006" key="8">
    <source>
        <dbReference type="Google" id="ProtNLM"/>
    </source>
</evidence>
<dbReference type="InterPro" id="IPR013321">
    <property type="entry name" value="Arc_rbn_hlx_hlx"/>
</dbReference>
<evidence type="ECO:0000256" key="1">
    <source>
        <dbReference type="ARBA" id="ARBA00023015"/>
    </source>
</evidence>
<dbReference type="EMBL" id="LNTB01000001">
    <property type="protein sequence ID" value="KSW11391.1"/>
    <property type="molecule type" value="Genomic_DNA"/>
</dbReference>